<keyword evidence="3" id="KW-1185">Reference proteome</keyword>
<sequence length="304" mass="33337">MIWEFRKRIAVFLVAASAISNALGIVSAIGPGISMSRYSSERTTSLASQNLLSIVYAITSIVVNVALTLLTAHSRAYMVDLSTRILYPILQIVDIVVLATMTPKLSFDPYPLVVLSAVRDKNLFYYLSLPDADDFLQGVAPTLIIVRVRLEKDNESSQRVTGIPSFDIRSGLREGATSSEEQTQNLRMVRDVESGGERGGNNEINETVEAPSTSMPRVICASNATTSGTSSVVDNYEPMQTLKLRGLGFLVALAKYRKYFSTSFPPAPHRWRGKPVVSSKLFPTSSRVVFRPFLGRFPNSSGCT</sequence>
<keyword evidence="1" id="KW-0812">Transmembrane</keyword>
<dbReference type="AlphaFoldDB" id="A0AAW0CEV1"/>
<evidence type="ECO:0000256" key="1">
    <source>
        <dbReference type="SAM" id="Phobius"/>
    </source>
</evidence>
<evidence type="ECO:0000313" key="2">
    <source>
        <dbReference type="EMBL" id="KAK7037455.1"/>
    </source>
</evidence>
<keyword evidence="1" id="KW-1133">Transmembrane helix</keyword>
<gene>
    <name evidence="2" type="ORF">VNI00_010947</name>
</gene>
<dbReference type="Proteomes" id="UP001383192">
    <property type="component" value="Unassembled WGS sequence"/>
</dbReference>
<reference evidence="2 3" key="1">
    <citation type="submission" date="2024-01" db="EMBL/GenBank/DDBJ databases">
        <title>A draft genome for a cacao thread blight-causing isolate of Paramarasmius palmivorus.</title>
        <authorList>
            <person name="Baruah I.K."/>
            <person name="Bukari Y."/>
            <person name="Amoako-Attah I."/>
            <person name="Meinhardt L.W."/>
            <person name="Bailey B.A."/>
            <person name="Cohen S.P."/>
        </authorList>
    </citation>
    <scope>NUCLEOTIDE SEQUENCE [LARGE SCALE GENOMIC DNA]</scope>
    <source>
        <strain evidence="2 3">GH-12</strain>
    </source>
</reference>
<name>A0AAW0CEV1_9AGAR</name>
<accession>A0AAW0CEV1</accession>
<protein>
    <submittedName>
        <fullName evidence="2">Uncharacterized protein</fullName>
    </submittedName>
</protein>
<comment type="caution">
    <text evidence="2">The sequence shown here is derived from an EMBL/GenBank/DDBJ whole genome shotgun (WGS) entry which is preliminary data.</text>
</comment>
<feature type="transmembrane region" description="Helical" evidence="1">
    <location>
        <begin position="52"/>
        <end position="73"/>
    </location>
</feature>
<organism evidence="2 3">
    <name type="scientific">Paramarasmius palmivorus</name>
    <dbReference type="NCBI Taxonomy" id="297713"/>
    <lineage>
        <taxon>Eukaryota</taxon>
        <taxon>Fungi</taxon>
        <taxon>Dikarya</taxon>
        <taxon>Basidiomycota</taxon>
        <taxon>Agaricomycotina</taxon>
        <taxon>Agaricomycetes</taxon>
        <taxon>Agaricomycetidae</taxon>
        <taxon>Agaricales</taxon>
        <taxon>Marasmiineae</taxon>
        <taxon>Marasmiaceae</taxon>
        <taxon>Paramarasmius</taxon>
    </lineage>
</organism>
<evidence type="ECO:0000313" key="3">
    <source>
        <dbReference type="Proteomes" id="UP001383192"/>
    </source>
</evidence>
<feature type="transmembrane region" description="Helical" evidence="1">
    <location>
        <begin position="85"/>
        <end position="102"/>
    </location>
</feature>
<keyword evidence="1" id="KW-0472">Membrane</keyword>
<dbReference type="EMBL" id="JAYKXP010000046">
    <property type="protein sequence ID" value="KAK7037455.1"/>
    <property type="molecule type" value="Genomic_DNA"/>
</dbReference>
<proteinExistence type="predicted"/>